<comment type="caution">
    <text evidence="1">The sequence shown here is derived from an EMBL/GenBank/DDBJ whole genome shotgun (WGS) entry which is preliminary data.</text>
</comment>
<name>A0ABX3H364_PAEBO</name>
<sequence length="148" mass="17575">MAPLSELAYWPDEDAADYLVHPNFQNIMDALDITIPFHDIYEYALEQPVHTGHVLKYVHKDQPGTYIILNTYQDPIDQLGMVQFGWRATNNHKLIQQLSRKLYDECEHTVFYHEGQSVLYKLTRPEQYPLTLRYGDRIFQQELKIYQV</sequence>
<gene>
    <name evidence="1" type="ORF">BSK56_22085</name>
</gene>
<evidence type="ECO:0000313" key="1">
    <source>
        <dbReference type="EMBL" id="OMD44802.1"/>
    </source>
</evidence>
<dbReference type="Proteomes" id="UP000187412">
    <property type="component" value="Unassembled WGS sequence"/>
</dbReference>
<reference evidence="1 2" key="1">
    <citation type="submission" date="2016-10" db="EMBL/GenBank/DDBJ databases">
        <title>Paenibacillus species isolates.</title>
        <authorList>
            <person name="Beno S.M."/>
        </authorList>
    </citation>
    <scope>NUCLEOTIDE SEQUENCE [LARGE SCALE GENOMIC DNA]</scope>
    <source>
        <strain evidence="1 2">FSL H7-0744</strain>
    </source>
</reference>
<protein>
    <submittedName>
        <fullName evidence="1">Uncharacterized protein</fullName>
    </submittedName>
</protein>
<organism evidence="1 2">
    <name type="scientific">Paenibacillus borealis</name>
    <dbReference type="NCBI Taxonomy" id="160799"/>
    <lineage>
        <taxon>Bacteria</taxon>
        <taxon>Bacillati</taxon>
        <taxon>Bacillota</taxon>
        <taxon>Bacilli</taxon>
        <taxon>Bacillales</taxon>
        <taxon>Paenibacillaceae</taxon>
        <taxon>Paenibacillus</taxon>
    </lineage>
</organism>
<proteinExistence type="predicted"/>
<keyword evidence="2" id="KW-1185">Reference proteome</keyword>
<evidence type="ECO:0000313" key="2">
    <source>
        <dbReference type="Proteomes" id="UP000187412"/>
    </source>
</evidence>
<accession>A0ABX3H364</accession>
<dbReference type="EMBL" id="MPTB01000030">
    <property type="protein sequence ID" value="OMD44802.1"/>
    <property type="molecule type" value="Genomic_DNA"/>
</dbReference>